<protein>
    <submittedName>
        <fullName evidence="3">Uncharacterized protein</fullName>
    </submittedName>
</protein>
<dbReference type="Proteomes" id="UP000050164">
    <property type="component" value="Unassembled WGS sequence"/>
</dbReference>
<dbReference type="AlphaFoldDB" id="A0A654ZNX9"/>
<accession>A0A654ZNX9</accession>
<dbReference type="Proteomes" id="UP000046947">
    <property type="component" value="Unassembled WGS sequence"/>
</dbReference>
<evidence type="ECO:0000313" key="5">
    <source>
        <dbReference type="Proteomes" id="UP000046947"/>
    </source>
</evidence>
<evidence type="ECO:0000313" key="2">
    <source>
        <dbReference type="EMBL" id="CFS22598.1"/>
    </source>
</evidence>
<sequence>MRCASAGTCTISGLTPAALCAGRVGGPGSAAAAARAHDSSGFLSFPSTPAPAIWVVGVIIDCDALWAG</sequence>
<name>A0A654ZNX9_MYCTX</name>
<dbReference type="EMBL" id="CFOH01000169">
    <property type="protein sequence ID" value="CFE49150.1"/>
    <property type="molecule type" value="Genomic_DNA"/>
</dbReference>
<dbReference type="EMBL" id="CNFT01000011">
    <property type="protein sequence ID" value="CKQ76980.1"/>
    <property type="molecule type" value="Genomic_DNA"/>
</dbReference>
<dbReference type="EMBL" id="CGCX01003597">
    <property type="protein sequence ID" value="CFS22598.1"/>
    <property type="molecule type" value="Genomic_DNA"/>
</dbReference>
<gene>
    <name evidence="2" type="ORF">ERS007657_04596</name>
    <name evidence="1" type="ORF">ERS007688_01363</name>
    <name evidence="3" type="ORF">ERS027659_00099</name>
</gene>
<proteinExistence type="predicted"/>
<reference evidence="4 5" key="1">
    <citation type="submission" date="2015-03" db="EMBL/GenBank/DDBJ databases">
        <authorList>
            <consortium name="Pathogen Informatics"/>
        </authorList>
    </citation>
    <scope>NUCLEOTIDE SEQUENCE [LARGE SCALE GENOMIC DNA]</scope>
    <source>
        <strain evidence="3 6">Bir 185</strain>
        <strain evidence="2 4">C09601061</strain>
        <strain evidence="1 5">H09601792</strain>
    </source>
</reference>
<evidence type="ECO:0000313" key="6">
    <source>
        <dbReference type="Proteomes" id="UP000050164"/>
    </source>
</evidence>
<evidence type="ECO:0000313" key="1">
    <source>
        <dbReference type="EMBL" id="CFE49150.1"/>
    </source>
</evidence>
<evidence type="ECO:0000313" key="3">
    <source>
        <dbReference type="EMBL" id="CKQ76980.1"/>
    </source>
</evidence>
<dbReference type="Proteomes" id="UP000046680">
    <property type="component" value="Unassembled WGS sequence"/>
</dbReference>
<evidence type="ECO:0000313" key="4">
    <source>
        <dbReference type="Proteomes" id="UP000046680"/>
    </source>
</evidence>
<organism evidence="3 6">
    <name type="scientific">Mycobacterium tuberculosis</name>
    <dbReference type="NCBI Taxonomy" id="1773"/>
    <lineage>
        <taxon>Bacteria</taxon>
        <taxon>Bacillati</taxon>
        <taxon>Actinomycetota</taxon>
        <taxon>Actinomycetes</taxon>
        <taxon>Mycobacteriales</taxon>
        <taxon>Mycobacteriaceae</taxon>
        <taxon>Mycobacterium</taxon>
        <taxon>Mycobacterium tuberculosis complex</taxon>
    </lineage>
</organism>